<dbReference type="AlphaFoldDB" id="A0A7W5FR29"/>
<organism evidence="2 3">
    <name type="scientific">Paenibacillus phyllosphaerae</name>
    <dbReference type="NCBI Taxonomy" id="274593"/>
    <lineage>
        <taxon>Bacteria</taxon>
        <taxon>Bacillati</taxon>
        <taxon>Bacillota</taxon>
        <taxon>Bacilli</taxon>
        <taxon>Bacillales</taxon>
        <taxon>Paenibacillaceae</taxon>
        <taxon>Paenibacillus</taxon>
    </lineage>
</organism>
<evidence type="ECO:0000313" key="3">
    <source>
        <dbReference type="Proteomes" id="UP000570361"/>
    </source>
</evidence>
<keyword evidence="1" id="KW-1133">Transmembrane helix</keyword>
<name>A0A7W5FR29_9BACL</name>
<feature type="transmembrane region" description="Helical" evidence="1">
    <location>
        <begin position="6"/>
        <end position="23"/>
    </location>
</feature>
<keyword evidence="1" id="KW-0812">Transmembrane</keyword>
<keyword evidence="1" id="KW-0472">Membrane</keyword>
<gene>
    <name evidence="2" type="ORF">FHS18_006038</name>
</gene>
<reference evidence="2 3" key="1">
    <citation type="submission" date="2020-08" db="EMBL/GenBank/DDBJ databases">
        <title>Genomic Encyclopedia of Type Strains, Phase III (KMG-III): the genomes of soil and plant-associated and newly described type strains.</title>
        <authorList>
            <person name="Whitman W."/>
        </authorList>
    </citation>
    <scope>NUCLEOTIDE SEQUENCE [LARGE SCALE GENOMIC DNA]</scope>
    <source>
        <strain evidence="2 3">CECT 5862</strain>
    </source>
</reference>
<comment type="caution">
    <text evidence="2">The sequence shown here is derived from an EMBL/GenBank/DDBJ whole genome shotgun (WGS) entry which is preliminary data.</text>
</comment>
<dbReference type="Proteomes" id="UP000570361">
    <property type="component" value="Unassembled WGS sequence"/>
</dbReference>
<protein>
    <submittedName>
        <fullName evidence="2">Putative membrane protein</fullName>
    </submittedName>
</protein>
<evidence type="ECO:0000256" key="1">
    <source>
        <dbReference type="SAM" id="Phobius"/>
    </source>
</evidence>
<keyword evidence="3" id="KW-1185">Reference proteome</keyword>
<evidence type="ECO:0000313" key="2">
    <source>
        <dbReference type="EMBL" id="MBB3113923.1"/>
    </source>
</evidence>
<proteinExistence type="predicted"/>
<accession>A0A7W5FR29</accession>
<dbReference type="RefSeq" id="WP_183603988.1">
    <property type="nucleotide sequence ID" value="NZ_JACHXK010000023.1"/>
</dbReference>
<feature type="transmembrane region" description="Helical" evidence="1">
    <location>
        <begin position="35"/>
        <end position="56"/>
    </location>
</feature>
<sequence length="66" mass="7317">MSDGVYVGLMVLVLAVLGLRFMLRSRLSSTHRHLWWVGGVLLVLAVFLGLMGITILTSDHAHYEGH</sequence>
<dbReference type="EMBL" id="JACHXK010000023">
    <property type="protein sequence ID" value="MBB3113923.1"/>
    <property type="molecule type" value="Genomic_DNA"/>
</dbReference>